<keyword evidence="2 6" id="KW-0805">Transcription regulation</keyword>
<evidence type="ECO:0000256" key="5">
    <source>
        <dbReference type="ARBA" id="ARBA00023163"/>
    </source>
</evidence>
<feature type="domain" description="RNA polymerase sigma factor 70 region 4 type 2" evidence="8">
    <location>
        <begin position="137"/>
        <end position="187"/>
    </location>
</feature>
<dbReference type="GO" id="GO:0003677">
    <property type="term" value="F:DNA binding"/>
    <property type="evidence" value="ECO:0007669"/>
    <property type="project" value="UniProtKB-KW"/>
</dbReference>
<dbReference type="InterPro" id="IPR013325">
    <property type="entry name" value="RNA_pol_sigma_r2"/>
</dbReference>
<evidence type="ECO:0000256" key="4">
    <source>
        <dbReference type="ARBA" id="ARBA00023125"/>
    </source>
</evidence>
<evidence type="ECO:0000256" key="2">
    <source>
        <dbReference type="ARBA" id="ARBA00023015"/>
    </source>
</evidence>
<dbReference type="Gene3D" id="1.10.10.10">
    <property type="entry name" value="Winged helix-like DNA-binding domain superfamily/Winged helix DNA-binding domain"/>
    <property type="match status" value="1"/>
</dbReference>
<proteinExistence type="inferred from homology"/>
<gene>
    <name evidence="9" type="ORF">ENJ42_07550</name>
</gene>
<dbReference type="InterPro" id="IPR013249">
    <property type="entry name" value="RNA_pol_sigma70_r4_t2"/>
</dbReference>
<dbReference type="PANTHER" id="PTHR43133">
    <property type="entry name" value="RNA POLYMERASE ECF-TYPE SIGMA FACTO"/>
    <property type="match status" value="1"/>
</dbReference>
<dbReference type="InterPro" id="IPR014284">
    <property type="entry name" value="RNA_pol_sigma-70_dom"/>
</dbReference>
<protein>
    <recommendedName>
        <fullName evidence="6">RNA polymerase sigma factor</fullName>
    </recommendedName>
</protein>
<dbReference type="SUPFAM" id="SSF88946">
    <property type="entry name" value="Sigma2 domain of RNA polymerase sigma factors"/>
    <property type="match status" value="1"/>
</dbReference>
<dbReference type="Pfam" id="PF08281">
    <property type="entry name" value="Sigma70_r4_2"/>
    <property type="match status" value="1"/>
</dbReference>
<dbReference type="InterPro" id="IPR036388">
    <property type="entry name" value="WH-like_DNA-bd_sf"/>
</dbReference>
<evidence type="ECO:0000259" key="8">
    <source>
        <dbReference type="Pfam" id="PF08281"/>
    </source>
</evidence>
<dbReference type="CDD" id="cd06171">
    <property type="entry name" value="Sigma70_r4"/>
    <property type="match status" value="1"/>
</dbReference>
<dbReference type="NCBIfam" id="TIGR02937">
    <property type="entry name" value="sigma70-ECF"/>
    <property type="match status" value="1"/>
</dbReference>
<evidence type="ECO:0000313" key="9">
    <source>
        <dbReference type="EMBL" id="HHL43454.1"/>
    </source>
</evidence>
<accession>A0A7C5LU16</accession>
<evidence type="ECO:0000256" key="3">
    <source>
        <dbReference type="ARBA" id="ARBA00023082"/>
    </source>
</evidence>
<keyword evidence="4 6" id="KW-0238">DNA-binding</keyword>
<dbReference type="Pfam" id="PF04542">
    <property type="entry name" value="Sigma70_r2"/>
    <property type="match status" value="1"/>
</dbReference>
<dbReference type="Proteomes" id="UP000885830">
    <property type="component" value="Unassembled WGS sequence"/>
</dbReference>
<dbReference type="PROSITE" id="PS01063">
    <property type="entry name" value="SIGMA70_ECF"/>
    <property type="match status" value="1"/>
</dbReference>
<dbReference type="PANTHER" id="PTHR43133:SF8">
    <property type="entry name" value="RNA POLYMERASE SIGMA FACTOR HI_1459-RELATED"/>
    <property type="match status" value="1"/>
</dbReference>
<organism evidence="9">
    <name type="scientific">Hellea balneolensis</name>
    <dbReference type="NCBI Taxonomy" id="287478"/>
    <lineage>
        <taxon>Bacteria</taxon>
        <taxon>Pseudomonadati</taxon>
        <taxon>Pseudomonadota</taxon>
        <taxon>Alphaproteobacteria</taxon>
        <taxon>Maricaulales</taxon>
        <taxon>Robiginitomaculaceae</taxon>
        <taxon>Hellea</taxon>
    </lineage>
</organism>
<comment type="similarity">
    <text evidence="1 6">Belongs to the sigma-70 factor family. ECF subfamily.</text>
</comment>
<dbReference type="AlphaFoldDB" id="A0A7C5LU16"/>
<evidence type="ECO:0000256" key="1">
    <source>
        <dbReference type="ARBA" id="ARBA00010641"/>
    </source>
</evidence>
<sequence>MNELFDGPSPASGKIDPDADVLARLAHGDEDALGDLMERHLGAIKNLAWHMLGDEMAAEDIAQEVFIKAWKQALNWQTGHAKFSTWLYRVAKNACLDRLRKKREIYSDEVPEMVDEAPLASEALMHAEDEHSRQTHVQAAIALLPERQRLAITLCHYQELSQKQAAEIMEIGVRAYESLLARARRSLRTQLRPHKQLLIDGSPQSEDI</sequence>
<feature type="domain" description="RNA polymerase sigma-70 region 2" evidence="7">
    <location>
        <begin position="36"/>
        <end position="103"/>
    </location>
</feature>
<keyword evidence="5 6" id="KW-0804">Transcription</keyword>
<comment type="caution">
    <text evidence="9">The sequence shown here is derived from an EMBL/GenBank/DDBJ whole genome shotgun (WGS) entry which is preliminary data.</text>
</comment>
<dbReference type="InterPro" id="IPR007627">
    <property type="entry name" value="RNA_pol_sigma70_r2"/>
</dbReference>
<keyword evidence="3 6" id="KW-0731">Sigma factor</keyword>
<evidence type="ECO:0000256" key="6">
    <source>
        <dbReference type="RuleBase" id="RU000716"/>
    </source>
</evidence>
<name>A0A7C5LU16_9PROT</name>
<dbReference type="EMBL" id="DRMJ01000391">
    <property type="protein sequence ID" value="HHL43454.1"/>
    <property type="molecule type" value="Genomic_DNA"/>
</dbReference>
<dbReference type="InterPro" id="IPR039425">
    <property type="entry name" value="RNA_pol_sigma-70-like"/>
</dbReference>
<dbReference type="InterPro" id="IPR000838">
    <property type="entry name" value="RNA_pol_sigma70_ECF_CS"/>
</dbReference>
<dbReference type="Gene3D" id="1.10.1740.10">
    <property type="match status" value="1"/>
</dbReference>
<reference evidence="9" key="1">
    <citation type="journal article" date="2020" name="mSystems">
        <title>Genome- and Community-Level Interaction Insights into Carbon Utilization and Element Cycling Functions of Hydrothermarchaeota in Hydrothermal Sediment.</title>
        <authorList>
            <person name="Zhou Z."/>
            <person name="Liu Y."/>
            <person name="Xu W."/>
            <person name="Pan J."/>
            <person name="Luo Z.H."/>
            <person name="Li M."/>
        </authorList>
    </citation>
    <scope>NUCLEOTIDE SEQUENCE [LARGE SCALE GENOMIC DNA]</scope>
    <source>
        <strain evidence="9">HyVt-485</strain>
    </source>
</reference>
<evidence type="ECO:0000259" key="7">
    <source>
        <dbReference type="Pfam" id="PF04542"/>
    </source>
</evidence>
<dbReference type="NCBIfam" id="NF004113">
    <property type="entry name" value="PRK05602.1"/>
    <property type="match status" value="1"/>
</dbReference>
<dbReference type="InterPro" id="IPR013324">
    <property type="entry name" value="RNA_pol_sigma_r3/r4-like"/>
</dbReference>
<dbReference type="GO" id="GO:0006352">
    <property type="term" value="P:DNA-templated transcription initiation"/>
    <property type="evidence" value="ECO:0007669"/>
    <property type="project" value="InterPro"/>
</dbReference>
<dbReference type="SUPFAM" id="SSF88659">
    <property type="entry name" value="Sigma3 and sigma4 domains of RNA polymerase sigma factors"/>
    <property type="match status" value="1"/>
</dbReference>
<dbReference type="GO" id="GO:0016987">
    <property type="term" value="F:sigma factor activity"/>
    <property type="evidence" value="ECO:0007669"/>
    <property type="project" value="UniProtKB-KW"/>
</dbReference>